<dbReference type="AlphaFoldDB" id="A0A7S4CYR4"/>
<dbReference type="EMBL" id="HBJA01061347">
    <property type="protein sequence ID" value="CAE0810518.1"/>
    <property type="molecule type" value="Transcribed_RNA"/>
</dbReference>
<name>A0A7S4CYR4_9EUGL</name>
<reference evidence="2" key="1">
    <citation type="submission" date="2021-01" db="EMBL/GenBank/DDBJ databases">
        <authorList>
            <person name="Corre E."/>
            <person name="Pelletier E."/>
            <person name="Niang G."/>
            <person name="Scheremetjew M."/>
            <person name="Finn R."/>
            <person name="Kale V."/>
            <person name="Holt S."/>
            <person name="Cochrane G."/>
            <person name="Meng A."/>
            <person name="Brown T."/>
            <person name="Cohen L."/>
        </authorList>
    </citation>
    <scope>NUCLEOTIDE SEQUENCE</scope>
    <source>
        <strain evidence="2">CCMP1594</strain>
    </source>
</reference>
<feature type="compositionally biased region" description="Basic and acidic residues" evidence="1">
    <location>
        <begin position="67"/>
        <end position="95"/>
    </location>
</feature>
<sequence>MSSEEWGTLAFRGLRDLPEGPPERRIIGPRLSRGFCGIGPRPRCSDALATIHSDVPLDGRPGMDPPATRKRDQERRSSGVATDKKLRGSVGDEGRVSGPGPLRIH</sequence>
<protein>
    <submittedName>
        <fullName evidence="2">Uncharacterized protein</fullName>
    </submittedName>
</protein>
<proteinExistence type="predicted"/>
<gene>
    <name evidence="2" type="ORF">EGYM00163_LOCUS21653</name>
</gene>
<evidence type="ECO:0000313" key="2">
    <source>
        <dbReference type="EMBL" id="CAE0810518.1"/>
    </source>
</evidence>
<accession>A0A7S4CYR4</accession>
<organism evidence="2">
    <name type="scientific">Eutreptiella gymnastica</name>
    <dbReference type="NCBI Taxonomy" id="73025"/>
    <lineage>
        <taxon>Eukaryota</taxon>
        <taxon>Discoba</taxon>
        <taxon>Euglenozoa</taxon>
        <taxon>Euglenida</taxon>
        <taxon>Spirocuta</taxon>
        <taxon>Euglenophyceae</taxon>
        <taxon>Eutreptiales</taxon>
        <taxon>Eutreptiaceae</taxon>
        <taxon>Eutreptiella</taxon>
    </lineage>
</organism>
<feature type="region of interest" description="Disordered" evidence="1">
    <location>
        <begin position="50"/>
        <end position="105"/>
    </location>
</feature>
<evidence type="ECO:0000256" key="1">
    <source>
        <dbReference type="SAM" id="MobiDB-lite"/>
    </source>
</evidence>